<dbReference type="EMBL" id="KV417551">
    <property type="protein sequence ID" value="KZP21000.1"/>
    <property type="molecule type" value="Genomic_DNA"/>
</dbReference>
<name>A0A166JLR1_9AGAM</name>
<evidence type="ECO:0000313" key="2">
    <source>
        <dbReference type="Proteomes" id="UP000076532"/>
    </source>
</evidence>
<dbReference type="STRING" id="436010.A0A166JLR1"/>
<gene>
    <name evidence="1" type="ORF">FIBSPDRAFT_1021607</name>
</gene>
<reference evidence="1 2" key="1">
    <citation type="journal article" date="2016" name="Mol. Biol. Evol.">
        <title>Comparative Genomics of Early-Diverging Mushroom-Forming Fungi Provides Insights into the Origins of Lignocellulose Decay Capabilities.</title>
        <authorList>
            <person name="Nagy L.G."/>
            <person name="Riley R."/>
            <person name="Tritt A."/>
            <person name="Adam C."/>
            <person name="Daum C."/>
            <person name="Floudas D."/>
            <person name="Sun H."/>
            <person name="Yadav J.S."/>
            <person name="Pangilinan J."/>
            <person name="Larsson K.H."/>
            <person name="Matsuura K."/>
            <person name="Barry K."/>
            <person name="Labutti K."/>
            <person name="Kuo R."/>
            <person name="Ohm R.A."/>
            <person name="Bhattacharya S.S."/>
            <person name="Shirouzu T."/>
            <person name="Yoshinaga Y."/>
            <person name="Martin F.M."/>
            <person name="Grigoriev I.V."/>
            <person name="Hibbett D.S."/>
        </authorList>
    </citation>
    <scope>NUCLEOTIDE SEQUENCE [LARGE SCALE GENOMIC DNA]</scope>
    <source>
        <strain evidence="1 2">CBS 109695</strain>
    </source>
</reference>
<protein>
    <recommendedName>
        <fullName evidence="3">BTB domain-containing protein</fullName>
    </recommendedName>
</protein>
<organism evidence="1 2">
    <name type="scientific">Athelia psychrophila</name>
    <dbReference type="NCBI Taxonomy" id="1759441"/>
    <lineage>
        <taxon>Eukaryota</taxon>
        <taxon>Fungi</taxon>
        <taxon>Dikarya</taxon>
        <taxon>Basidiomycota</taxon>
        <taxon>Agaricomycotina</taxon>
        <taxon>Agaricomycetes</taxon>
        <taxon>Agaricomycetidae</taxon>
        <taxon>Atheliales</taxon>
        <taxon>Atheliaceae</taxon>
        <taxon>Athelia</taxon>
    </lineage>
</organism>
<sequence length="278" mass="31359">MSDNDLVRPPKFALNIAPPSNAVRHRHASDASLETLRTRFTFLPPAHDKSASFFIDNVTFLVEKELFKVPRVYFEKNSSIFSDMFQAPTTKDREGSTSSYSGIMVFTEKAHSLSRYVPQPVNMTIPEWISVLKLATLWRFGELRIEAIEELTKQEQDPLEKIVLGREYRVEAWLLTGYKELIQRDSGLTQSEKKKLGDAAIIKIYEAREATVRTGEGAMSYGFNGNRDMNSLDTLVRGGFGAELDDARYDGEAVEEDAKLAQVAGRPKKMLGKKKGKK</sequence>
<keyword evidence="2" id="KW-1185">Reference proteome</keyword>
<accession>A0A166JLR1</accession>
<dbReference type="OrthoDB" id="3199068at2759"/>
<proteinExistence type="predicted"/>
<dbReference type="AlphaFoldDB" id="A0A166JLR1"/>
<evidence type="ECO:0000313" key="1">
    <source>
        <dbReference type="EMBL" id="KZP21000.1"/>
    </source>
</evidence>
<dbReference type="Proteomes" id="UP000076532">
    <property type="component" value="Unassembled WGS sequence"/>
</dbReference>
<evidence type="ECO:0008006" key="3">
    <source>
        <dbReference type="Google" id="ProtNLM"/>
    </source>
</evidence>